<accession>A0A6I3KH32</accession>
<comment type="caution">
    <text evidence="2">The sequence shown here is derived from an EMBL/GenBank/DDBJ whole genome shotgun (WGS) entry which is preliminary data.</text>
</comment>
<dbReference type="Proteomes" id="UP000440694">
    <property type="component" value="Unassembled WGS sequence"/>
</dbReference>
<dbReference type="AlphaFoldDB" id="A0A6I3KH32"/>
<dbReference type="EMBL" id="WMBQ01000001">
    <property type="protein sequence ID" value="MTD94985.1"/>
    <property type="molecule type" value="Genomic_DNA"/>
</dbReference>
<organism evidence="2 3">
    <name type="scientific">Hyphomicrobium album</name>
    <dbReference type="NCBI Taxonomy" id="2665159"/>
    <lineage>
        <taxon>Bacteria</taxon>
        <taxon>Pseudomonadati</taxon>
        <taxon>Pseudomonadota</taxon>
        <taxon>Alphaproteobacteria</taxon>
        <taxon>Hyphomicrobiales</taxon>
        <taxon>Hyphomicrobiaceae</taxon>
        <taxon>Hyphomicrobium</taxon>
    </lineage>
</organism>
<protein>
    <submittedName>
        <fullName evidence="2">Phasin</fullName>
    </submittedName>
</protein>
<gene>
    <name evidence="2" type="ORF">GIW81_11650</name>
</gene>
<keyword evidence="3" id="KW-1185">Reference proteome</keyword>
<dbReference type="Pfam" id="PF09361">
    <property type="entry name" value="Phasin_2"/>
    <property type="match status" value="1"/>
</dbReference>
<feature type="domain" description="Phasin" evidence="1">
    <location>
        <begin position="42"/>
        <end position="138"/>
    </location>
</feature>
<dbReference type="RefSeq" id="WP_154739340.1">
    <property type="nucleotide sequence ID" value="NZ_WMBQ01000001.1"/>
</dbReference>
<evidence type="ECO:0000313" key="3">
    <source>
        <dbReference type="Proteomes" id="UP000440694"/>
    </source>
</evidence>
<sequence>MNDQFARQAQDMFAAAKEARIPENVKAFAEESVAKTRDAYTKINAATQDSVKAVEEIVLAAQAGAKSFGEKFLHAATLNAEAAFDAAEAMAKAKTLPEVARVQADYFKQQLATASSQTKEFFELSSKISRQTLESMNSAASKSFEQFKKVG</sequence>
<evidence type="ECO:0000313" key="2">
    <source>
        <dbReference type="EMBL" id="MTD94985.1"/>
    </source>
</evidence>
<evidence type="ECO:0000259" key="1">
    <source>
        <dbReference type="Pfam" id="PF09361"/>
    </source>
</evidence>
<reference evidence="2 3" key="1">
    <citation type="submission" date="2019-11" db="EMBL/GenBank/DDBJ databases">
        <title>Identification of a novel strain.</title>
        <authorList>
            <person name="Xu Q."/>
            <person name="Wang G."/>
        </authorList>
    </citation>
    <scope>NUCLEOTIDE SEQUENCE [LARGE SCALE GENOMIC DNA]</scope>
    <source>
        <strain evidence="3">xq</strain>
    </source>
</reference>
<name>A0A6I3KH32_9HYPH</name>
<dbReference type="InterPro" id="IPR018968">
    <property type="entry name" value="Phasin"/>
</dbReference>
<proteinExistence type="predicted"/>